<keyword evidence="2" id="KW-0732">Signal</keyword>
<organism evidence="3 4">
    <name type="scientific">Peronospora matthiolae</name>
    <dbReference type="NCBI Taxonomy" id="2874970"/>
    <lineage>
        <taxon>Eukaryota</taxon>
        <taxon>Sar</taxon>
        <taxon>Stramenopiles</taxon>
        <taxon>Oomycota</taxon>
        <taxon>Peronosporomycetes</taxon>
        <taxon>Peronosporales</taxon>
        <taxon>Peronosporaceae</taxon>
        <taxon>Peronospora</taxon>
    </lineage>
</organism>
<feature type="signal peptide" evidence="2">
    <location>
        <begin position="1"/>
        <end position="18"/>
    </location>
</feature>
<reference evidence="3" key="1">
    <citation type="submission" date="2024-01" db="EMBL/GenBank/DDBJ databases">
        <authorList>
            <person name="Webb A."/>
        </authorList>
    </citation>
    <scope>NUCLEOTIDE SEQUENCE</scope>
    <source>
        <strain evidence="3">Pm1</strain>
    </source>
</reference>
<accession>A0AAV1TT16</accession>
<feature type="chain" id="PRO_5043852901" evidence="2">
    <location>
        <begin position="19"/>
        <end position="138"/>
    </location>
</feature>
<sequence>MIKRFLLFVLLLSPGAISDAFLALTASTVPDGTIPVQKLATNSKARGKQALKPSEDMTAAVGEERAPDFFPGLEEHLKAASEKMHDWIGWMARKSAFWEKAESAPTGEGEALSKVDEVLPEEEAVRKVDKALQKVNDV</sequence>
<evidence type="ECO:0000256" key="1">
    <source>
        <dbReference type="SAM" id="MobiDB-lite"/>
    </source>
</evidence>
<comment type="caution">
    <text evidence="3">The sequence shown here is derived from an EMBL/GenBank/DDBJ whole genome shotgun (WGS) entry which is preliminary data.</text>
</comment>
<dbReference type="EMBL" id="CAKLBY020000087">
    <property type="protein sequence ID" value="CAK7925555.1"/>
    <property type="molecule type" value="Genomic_DNA"/>
</dbReference>
<evidence type="ECO:0000313" key="3">
    <source>
        <dbReference type="EMBL" id="CAK7925555.1"/>
    </source>
</evidence>
<feature type="region of interest" description="Disordered" evidence="1">
    <location>
        <begin position="43"/>
        <end position="65"/>
    </location>
</feature>
<evidence type="ECO:0000313" key="4">
    <source>
        <dbReference type="Proteomes" id="UP001162060"/>
    </source>
</evidence>
<evidence type="ECO:0000256" key="2">
    <source>
        <dbReference type="SAM" id="SignalP"/>
    </source>
</evidence>
<protein>
    <submittedName>
        <fullName evidence="3">Uncharacterized protein</fullName>
    </submittedName>
</protein>
<dbReference type="AlphaFoldDB" id="A0AAV1TT16"/>
<name>A0AAV1TT16_9STRA</name>
<gene>
    <name evidence="3" type="ORF">PM001_LOCUS10705</name>
</gene>
<proteinExistence type="predicted"/>
<dbReference type="Proteomes" id="UP001162060">
    <property type="component" value="Unassembled WGS sequence"/>
</dbReference>